<proteinExistence type="predicted"/>
<dbReference type="GO" id="GO:0043448">
    <property type="term" value="P:alkane catabolic process"/>
    <property type="evidence" value="ECO:0000318"/>
    <property type="project" value="GO_Central"/>
</dbReference>
<dbReference type="EnsemblBacteria" id="BAC88244">
    <property type="protein sequence ID" value="BAC88244"/>
    <property type="gene ID" value="BAC88244"/>
</dbReference>
<dbReference type="eggNOG" id="COG4315">
    <property type="taxonomic scope" value="Bacteria"/>
</dbReference>
<reference evidence="1 2" key="1">
    <citation type="journal article" date="2003" name="DNA Res.">
        <title>Complete genome structure of Gloeobacter violaceus PCC 7421, a cyanobacterium that lacks thylakoids.</title>
        <authorList>
            <person name="Nakamura Y."/>
            <person name="Kaneko T."/>
            <person name="Sato S."/>
            <person name="Mimuro M."/>
            <person name="Miyashita H."/>
            <person name="Tsuchiya T."/>
            <person name="Sasamoto S."/>
            <person name="Watanabe A."/>
            <person name="Kawashima K."/>
            <person name="Kishida Y."/>
            <person name="Kiyokawa C."/>
            <person name="Kohara M."/>
            <person name="Matsumoto M."/>
            <person name="Matsuno A."/>
            <person name="Nakazaki N."/>
            <person name="Shimpo S."/>
            <person name="Takeuchi C."/>
            <person name="Yamada M."/>
            <person name="Tabata S."/>
        </authorList>
    </citation>
    <scope>NUCLEOTIDE SEQUENCE [LARGE SCALE GENOMIC DNA]</scope>
    <source>
        <strain evidence="2">ATCC 29082 / PCC 7421</strain>
    </source>
</reference>
<dbReference type="AlphaFoldDB" id="Q7NNV5"/>
<sequence>MSVLIALGRIELDPDRARTLFKRICRRTDMLKVRRMLCGLLIASVWAGGASAQMAEPAQPASVKTIQAAGGAVLTDSEGKTLYVFDRDGAGKSNCNDKCAQNWPPLSAQADAKSVGKYTVVTRDDGSRQWAYDGKPLYRWVKDQKPGDATGDGIGGVWHTARP</sequence>
<evidence type="ECO:0000313" key="2">
    <source>
        <dbReference type="Proteomes" id="UP000000557"/>
    </source>
</evidence>
<evidence type="ECO:0000313" key="1">
    <source>
        <dbReference type="EMBL" id="BAC88244.1"/>
    </source>
</evidence>
<dbReference type="EMBL" id="BA000045">
    <property type="protein sequence ID" value="BAC88244.1"/>
    <property type="molecule type" value="Genomic_DNA"/>
</dbReference>
<dbReference type="KEGG" id="gvi:glr0303"/>
<dbReference type="PANTHER" id="PTHR39335">
    <property type="entry name" value="BLL4220 PROTEIN"/>
    <property type="match status" value="1"/>
</dbReference>
<dbReference type="OrthoDB" id="9800666at2"/>
<dbReference type="Pfam" id="PF03640">
    <property type="entry name" value="Lipoprotein_15"/>
    <property type="match status" value="2"/>
</dbReference>
<dbReference type="InterPro" id="IPR005297">
    <property type="entry name" value="Lipoprotein_repeat"/>
</dbReference>
<dbReference type="InParanoid" id="Q7NNV5"/>
<dbReference type="HOGENOM" id="CLU_053665_2_0_3"/>
<dbReference type="PATRIC" id="fig|251221.4.peg.304"/>
<protein>
    <submittedName>
        <fullName evidence="1">Glr0303 protein</fullName>
    </submittedName>
</protein>
<accession>Q7NNV5</accession>
<organism evidence="1 2">
    <name type="scientific">Gloeobacter violaceus (strain ATCC 29082 / PCC 7421)</name>
    <dbReference type="NCBI Taxonomy" id="251221"/>
    <lineage>
        <taxon>Bacteria</taxon>
        <taxon>Bacillati</taxon>
        <taxon>Cyanobacteriota</taxon>
        <taxon>Cyanophyceae</taxon>
        <taxon>Gloeobacterales</taxon>
        <taxon>Gloeobacteraceae</taxon>
        <taxon>Gloeobacter</taxon>
    </lineage>
</organism>
<dbReference type="Proteomes" id="UP000000557">
    <property type="component" value="Chromosome"/>
</dbReference>
<reference evidence="1 2" key="2">
    <citation type="journal article" date="2003" name="DNA Res.">
        <title>Complete genome structure of Gloeobacter violaceus PCC 7421, a cyanobacterium that lacks thylakoids (supplement).</title>
        <authorList>
            <person name="Nakamura Y."/>
            <person name="Kaneko T."/>
            <person name="Sato S."/>
            <person name="Mimuro M."/>
            <person name="Miyashita H."/>
            <person name="Tsuchiya T."/>
            <person name="Sasamoto S."/>
            <person name="Watanabe A."/>
            <person name="Kawashima K."/>
            <person name="Kishida Y."/>
            <person name="Kiyokawa C."/>
            <person name="Kohara M."/>
            <person name="Matsumoto M."/>
            <person name="Matsuno A."/>
            <person name="Nakazaki N."/>
            <person name="Shimpo S."/>
            <person name="Takeuchi C."/>
            <person name="Yamada M."/>
            <person name="Tabata S."/>
        </authorList>
    </citation>
    <scope>NUCLEOTIDE SEQUENCE [LARGE SCALE GENOMIC DNA]</scope>
    <source>
        <strain evidence="2">ATCC 29082 / PCC 7421</strain>
    </source>
</reference>
<keyword evidence="2" id="KW-1185">Reference proteome</keyword>
<dbReference type="PANTHER" id="PTHR39335:SF1">
    <property type="entry name" value="BLL4220 PROTEIN"/>
    <property type="match status" value="1"/>
</dbReference>
<gene>
    <name evidence="1" type="ordered locus">glr0303</name>
</gene>
<name>Q7NNV5_GLOVI</name>